<dbReference type="Proteomes" id="UP000198804">
    <property type="component" value="Unassembled WGS sequence"/>
</dbReference>
<protein>
    <submittedName>
        <fullName evidence="1">Uncharacterized protein</fullName>
    </submittedName>
</protein>
<dbReference type="AlphaFoldDB" id="A0A1I4LAD9"/>
<sequence>MRVNPQRVSFPDQSQHYLIVHPHFDEYEDHIRWYGEVVRPLTDKGIKLTQMCNLHRFGLLKVGEKVLPINSHADNIVGKFMDPHASPLELDMALAAFTVYVKSVPQA</sequence>
<dbReference type="EMBL" id="FOSV01000028">
    <property type="protein sequence ID" value="SFL87974.1"/>
    <property type="molecule type" value="Genomic_DNA"/>
</dbReference>
<accession>A0A1I4LAD9</accession>
<evidence type="ECO:0000313" key="2">
    <source>
        <dbReference type="Proteomes" id="UP000198804"/>
    </source>
</evidence>
<organism evidence="1 2">
    <name type="scientific">Methylorubrum salsuginis</name>
    <dbReference type="NCBI Taxonomy" id="414703"/>
    <lineage>
        <taxon>Bacteria</taxon>
        <taxon>Pseudomonadati</taxon>
        <taxon>Pseudomonadota</taxon>
        <taxon>Alphaproteobacteria</taxon>
        <taxon>Hyphomicrobiales</taxon>
        <taxon>Methylobacteriaceae</taxon>
        <taxon>Methylorubrum</taxon>
    </lineage>
</organism>
<evidence type="ECO:0000313" key="1">
    <source>
        <dbReference type="EMBL" id="SFL87974.1"/>
    </source>
</evidence>
<gene>
    <name evidence="1" type="ORF">SAMN04488125_12849</name>
</gene>
<proteinExistence type="predicted"/>
<reference evidence="2" key="1">
    <citation type="submission" date="2016-10" db="EMBL/GenBank/DDBJ databases">
        <authorList>
            <person name="Varghese N."/>
            <person name="Submissions S."/>
        </authorList>
    </citation>
    <scope>NUCLEOTIDE SEQUENCE [LARGE SCALE GENOMIC DNA]</scope>
    <source>
        <strain evidence="2">CGMCC 1.6474</strain>
    </source>
</reference>
<name>A0A1I4LAD9_9HYPH</name>
<keyword evidence="2" id="KW-1185">Reference proteome</keyword>